<dbReference type="GO" id="GO:0005737">
    <property type="term" value="C:cytoplasm"/>
    <property type="evidence" value="ECO:0007669"/>
    <property type="project" value="UniProtKB-SubCell"/>
</dbReference>
<proteinExistence type="predicted"/>
<evidence type="ECO:0000313" key="4">
    <source>
        <dbReference type="Proteomes" id="UP000558488"/>
    </source>
</evidence>
<evidence type="ECO:0000313" key="3">
    <source>
        <dbReference type="EMBL" id="KAF6382724.1"/>
    </source>
</evidence>
<evidence type="ECO:0008006" key="5">
    <source>
        <dbReference type="Google" id="ProtNLM"/>
    </source>
</evidence>
<dbReference type="SUPFAM" id="SSF52047">
    <property type="entry name" value="RNI-like"/>
    <property type="match status" value="1"/>
</dbReference>
<dbReference type="EMBL" id="JACAGB010000002">
    <property type="protein sequence ID" value="KAF6382724.1"/>
    <property type="molecule type" value="Genomic_DNA"/>
</dbReference>
<reference evidence="3 4" key="1">
    <citation type="journal article" date="2020" name="Nature">
        <title>Six reference-quality genomes reveal evolution of bat adaptations.</title>
        <authorList>
            <person name="Jebb D."/>
            <person name="Huang Z."/>
            <person name="Pippel M."/>
            <person name="Hughes G.M."/>
            <person name="Lavrichenko K."/>
            <person name="Devanna P."/>
            <person name="Winkler S."/>
            <person name="Jermiin L.S."/>
            <person name="Skirmuntt E.C."/>
            <person name="Katzourakis A."/>
            <person name="Burkitt-Gray L."/>
            <person name="Ray D.A."/>
            <person name="Sullivan K.A.M."/>
            <person name="Roscito J.G."/>
            <person name="Kirilenko B.M."/>
            <person name="Davalos L.M."/>
            <person name="Corthals A.P."/>
            <person name="Power M.L."/>
            <person name="Jones G."/>
            <person name="Ransome R.D."/>
            <person name="Dechmann D.K.N."/>
            <person name="Locatelli A.G."/>
            <person name="Puechmaille S.J."/>
            <person name="Fedrigo O."/>
            <person name="Jarvis E.D."/>
            <person name="Hiller M."/>
            <person name="Vernes S.C."/>
            <person name="Myers E.W."/>
            <person name="Teeling E.C."/>
        </authorList>
    </citation>
    <scope>NUCLEOTIDE SEQUENCE [LARGE SCALE GENOMIC DNA]</scope>
    <source>
        <strain evidence="3">MPipKuh1</strain>
        <tissue evidence="3">Flight muscle</tissue>
    </source>
</reference>
<keyword evidence="1" id="KW-0433">Leucine-rich repeat</keyword>
<keyword evidence="2" id="KW-0677">Repeat</keyword>
<dbReference type="AlphaFoldDB" id="A0A7J8A8H1"/>
<name>A0A7J8A8H1_PIPKU</name>
<sequence>MSIKTPPTLLHQAGESLLRDQALAIAALEHLPAELFPQLFIQAYRSRRLQVLKAMSQAWPFTVLPLGGLPDLSLDEVFKAILDGLDLLLAQEVRPSCLQTPLDRLSIKNCRHLMHSDLTHLFQCPKIRQLKTLYLFALSLKHFKPEPLRALLEAVAPTLQDLGLDNCEMVDSQVEAMLAVLSRCHQLRFFTITGNDLSLTTLEKLLRHTAGLSSLELELYPVPLECYTTQGTVKKDRLALVRAELTGILRELGKPRIISLGTKYCQQRGISKFYKVEF</sequence>
<evidence type="ECO:0000256" key="1">
    <source>
        <dbReference type="ARBA" id="ARBA00022614"/>
    </source>
</evidence>
<dbReference type="InterPro" id="IPR050694">
    <property type="entry name" value="LRRC14/PRAME"/>
</dbReference>
<evidence type="ECO:0000256" key="2">
    <source>
        <dbReference type="ARBA" id="ARBA00022737"/>
    </source>
</evidence>
<organism evidence="3 4">
    <name type="scientific">Pipistrellus kuhlii</name>
    <name type="common">Kuhl's pipistrelle</name>
    <dbReference type="NCBI Taxonomy" id="59472"/>
    <lineage>
        <taxon>Eukaryota</taxon>
        <taxon>Metazoa</taxon>
        <taxon>Chordata</taxon>
        <taxon>Craniata</taxon>
        <taxon>Vertebrata</taxon>
        <taxon>Euteleostomi</taxon>
        <taxon>Mammalia</taxon>
        <taxon>Eutheria</taxon>
        <taxon>Laurasiatheria</taxon>
        <taxon>Chiroptera</taxon>
        <taxon>Yangochiroptera</taxon>
        <taxon>Vespertilionidae</taxon>
        <taxon>Pipistrellus</taxon>
    </lineage>
</organism>
<dbReference type="InterPro" id="IPR032675">
    <property type="entry name" value="LRR_dom_sf"/>
</dbReference>
<gene>
    <name evidence="3" type="ORF">mPipKuh1_009058</name>
</gene>
<keyword evidence="4" id="KW-1185">Reference proteome</keyword>
<dbReference type="Proteomes" id="UP000558488">
    <property type="component" value="Unassembled WGS sequence"/>
</dbReference>
<protein>
    <recommendedName>
        <fullName evidence="5">PRAME nuclear receptor transcriptional regulator</fullName>
    </recommendedName>
</protein>
<comment type="caution">
    <text evidence="3">The sequence shown here is derived from an EMBL/GenBank/DDBJ whole genome shotgun (WGS) entry which is preliminary data.</text>
</comment>
<dbReference type="PANTHER" id="PTHR14224:SF19">
    <property type="entry name" value="PRAME FAMILY MEMBER 11-RELATED"/>
    <property type="match status" value="1"/>
</dbReference>
<dbReference type="Gene3D" id="3.80.10.10">
    <property type="entry name" value="Ribonuclease Inhibitor"/>
    <property type="match status" value="1"/>
</dbReference>
<dbReference type="PANTHER" id="PTHR14224">
    <property type="entry name" value="SIMILAR TO PREFERENTIALLY EXPRESSED ANTIGEN IN MELANOMA-LIKE 3"/>
    <property type="match status" value="1"/>
</dbReference>
<accession>A0A7J8A8H1</accession>